<evidence type="ECO:0000256" key="2">
    <source>
        <dbReference type="ARBA" id="ARBA00022679"/>
    </source>
</evidence>
<name>A0A6F8V6F5_9PROT</name>
<comment type="pathway">
    <text evidence="5">Cofactor biosynthesis; biotin biosynthesis.</text>
</comment>
<dbReference type="EMBL" id="AP022853">
    <property type="protein sequence ID" value="BCB25413.1"/>
    <property type="molecule type" value="Genomic_DNA"/>
</dbReference>
<gene>
    <name evidence="5 7" type="primary">bioF</name>
    <name evidence="7" type="ORF">SKTS_02990</name>
</gene>
<feature type="binding site" evidence="5">
    <location>
        <position position="20"/>
    </location>
    <ligand>
        <name>substrate</name>
    </ligand>
</feature>
<dbReference type="Gene3D" id="3.90.1150.10">
    <property type="entry name" value="Aspartate Aminotransferase, domain 1"/>
    <property type="match status" value="1"/>
</dbReference>
<dbReference type="EC" id="2.3.1.47" evidence="5"/>
<dbReference type="Proteomes" id="UP000502260">
    <property type="component" value="Chromosome"/>
</dbReference>
<keyword evidence="4 5" id="KW-0663">Pyridoxal phosphate</keyword>
<dbReference type="InterPro" id="IPR004839">
    <property type="entry name" value="Aminotransferase_I/II_large"/>
</dbReference>
<feature type="binding site" evidence="5">
    <location>
        <position position="132"/>
    </location>
    <ligand>
        <name>substrate</name>
    </ligand>
</feature>
<accession>A0A6F8V6F5</accession>
<organism evidence="7 8">
    <name type="scientific">Sulfurimicrobium lacus</name>
    <dbReference type="NCBI Taxonomy" id="2715678"/>
    <lineage>
        <taxon>Bacteria</taxon>
        <taxon>Pseudomonadati</taxon>
        <taxon>Pseudomonadota</taxon>
        <taxon>Betaproteobacteria</taxon>
        <taxon>Nitrosomonadales</taxon>
        <taxon>Sulfuricellaceae</taxon>
        <taxon>Sulfurimicrobium</taxon>
    </lineage>
</organism>
<feature type="binding site" evidence="5">
    <location>
        <position position="374"/>
    </location>
    <ligand>
        <name>substrate</name>
    </ligand>
</feature>
<dbReference type="InterPro" id="IPR050087">
    <property type="entry name" value="AON_synthase_class-II"/>
</dbReference>
<dbReference type="InterPro" id="IPR015424">
    <property type="entry name" value="PyrdxlP-dep_Trfase"/>
</dbReference>
<feature type="binding site" evidence="5">
    <location>
        <position position="257"/>
    </location>
    <ligand>
        <name>pyridoxal 5'-phosphate</name>
        <dbReference type="ChEBI" id="CHEBI:597326"/>
    </ligand>
</feature>
<evidence type="ECO:0000259" key="6">
    <source>
        <dbReference type="Pfam" id="PF00155"/>
    </source>
</evidence>
<feature type="domain" description="Aminotransferase class I/classII large" evidence="6">
    <location>
        <begin position="39"/>
        <end position="402"/>
    </location>
</feature>
<proteinExistence type="inferred from homology"/>
<dbReference type="GO" id="GO:0008710">
    <property type="term" value="F:8-amino-7-oxononanoate synthase activity"/>
    <property type="evidence" value="ECO:0007669"/>
    <property type="project" value="UniProtKB-UniRule"/>
</dbReference>
<comment type="cofactor">
    <cofactor evidence="1 5">
        <name>pyridoxal 5'-phosphate</name>
        <dbReference type="ChEBI" id="CHEBI:597326"/>
    </cofactor>
</comment>
<dbReference type="InterPro" id="IPR015421">
    <property type="entry name" value="PyrdxlP-dep_Trfase_major"/>
</dbReference>
<feature type="binding site" evidence="5">
    <location>
        <begin position="107"/>
        <end position="108"/>
    </location>
    <ligand>
        <name>pyridoxal 5'-phosphate</name>
        <dbReference type="ChEBI" id="CHEBI:597326"/>
    </ligand>
</feature>
<dbReference type="UniPathway" id="UPA00078"/>
<evidence type="ECO:0000313" key="8">
    <source>
        <dbReference type="Proteomes" id="UP000502260"/>
    </source>
</evidence>
<protein>
    <recommendedName>
        <fullName evidence="5">8-amino-7-oxononanoate synthase</fullName>
        <shortName evidence="5">AONS</shortName>
        <ecNumber evidence="5">2.3.1.47</ecNumber>
    </recommendedName>
    <alternativeName>
        <fullName evidence="5">7-keto-8-amino-pelargonic acid synthase</fullName>
        <shortName evidence="5">7-KAP synthase</shortName>
        <shortName evidence="5">KAPA synthase</shortName>
    </alternativeName>
    <alternativeName>
        <fullName evidence="5">8-amino-7-ketopelargonate synthase</fullName>
    </alternativeName>
</protein>
<dbReference type="Pfam" id="PF00155">
    <property type="entry name" value="Aminotran_1_2"/>
    <property type="match status" value="1"/>
</dbReference>
<dbReference type="PANTHER" id="PTHR13693:SF100">
    <property type="entry name" value="8-AMINO-7-OXONONANOATE SYNTHASE"/>
    <property type="match status" value="1"/>
</dbReference>
<dbReference type="SUPFAM" id="SSF53383">
    <property type="entry name" value="PLP-dependent transferases"/>
    <property type="match status" value="1"/>
</dbReference>
<reference evidence="8" key="1">
    <citation type="submission" date="2020-03" db="EMBL/GenBank/DDBJ databases">
        <title>Complete genome sequence of sulfur-oxidizing bacterium skT11.</title>
        <authorList>
            <person name="Kanda M."/>
            <person name="Kojima H."/>
            <person name="Fukui M."/>
        </authorList>
    </citation>
    <scope>NUCLEOTIDE SEQUENCE [LARGE SCALE GENOMIC DNA]</scope>
    <source>
        <strain evidence="8">skT11</strain>
    </source>
</reference>
<dbReference type="GO" id="GO:0030170">
    <property type="term" value="F:pyridoxal phosphate binding"/>
    <property type="evidence" value="ECO:0007669"/>
    <property type="project" value="UniProtKB-UniRule"/>
</dbReference>
<evidence type="ECO:0000256" key="4">
    <source>
        <dbReference type="ARBA" id="ARBA00022898"/>
    </source>
</evidence>
<feature type="modified residue" description="N6-(pyridoxal phosphate)lysine" evidence="5">
    <location>
        <position position="260"/>
    </location>
</feature>
<feature type="binding site" evidence="5">
    <location>
        <position position="178"/>
    </location>
    <ligand>
        <name>pyridoxal 5'-phosphate</name>
        <dbReference type="ChEBI" id="CHEBI:597326"/>
    </ligand>
</feature>
<evidence type="ECO:0000313" key="7">
    <source>
        <dbReference type="EMBL" id="BCB25413.1"/>
    </source>
</evidence>
<feature type="binding site" evidence="5">
    <location>
        <position position="206"/>
    </location>
    <ligand>
        <name>pyridoxal 5'-phosphate</name>
        <dbReference type="ChEBI" id="CHEBI:597326"/>
    </ligand>
</feature>
<comment type="catalytic activity">
    <reaction evidence="5">
        <text>6-carboxyhexanoyl-[ACP] + L-alanine + H(+) = (8S)-8-amino-7-oxononanoate + holo-[ACP] + CO2</text>
        <dbReference type="Rhea" id="RHEA:42288"/>
        <dbReference type="Rhea" id="RHEA-COMP:9685"/>
        <dbReference type="Rhea" id="RHEA-COMP:9955"/>
        <dbReference type="ChEBI" id="CHEBI:15378"/>
        <dbReference type="ChEBI" id="CHEBI:16526"/>
        <dbReference type="ChEBI" id="CHEBI:57972"/>
        <dbReference type="ChEBI" id="CHEBI:64479"/>
        <dbReference type="ChEBI" id="CHEBI:78846"/>
        <dbReference type="ChEBI" id="CHEBI:149468"/>
        <dbReference type="EC" id="2.3.1.47"/>
    </reaction>
</comment>
<dbReference type="AlphaFoldDB" id="A0A6F8V6F5"/>
<sequence length="408" mass="44133">MPFSCLADELKQRDADGLLRRRRVLQSPQGARVRVDGEDVLSFCSNDYLGLANHPALVEAACAGAQRFGVGAGASHLVTGHTAVHHELEQKLAEFTGLPEALLFSTGYMANLGVVTALLGRCDALFADKLNHASLNDAALLSRATMTRYPHADLAVLERQLAASTARRKLVVSDAVFSMDGDIAPVPELLALCEKYDAWLLLDDAHGFGVLGKTGRGVLEHFSSRLTPHPSYTTFHATSRVESRNPPQVGRIIYMATLGKVAGVFGAFVAGAPELVAWLVQAARSYVYTTATPPLLAAALLASLRVIEAEAWRRERLAELVGVLRQGLQLQRWQLMPSETPIQPLLIGSSQDAVRVSESLRQRGILVPAIRPPTVPQGTARLRITLSAAHSVVDVQQLVDALRQLENE</sequence>
<dbReference type="RefSeq" id="WP_173059328.1">
    <property type="nucleotide sequence ID" value="NZ_AP022853.1"/>
</dbReference>
<dbReference type="CDD" id="cd06454">
    <property type="entry name" value="KBL_like"/>
    <property type="match status" value="1"/>
</dbReference>
<dbReference type="GO" id="GO:0009102">
    <property type="term" value="P:biotin biosynthetic process"/>
    <property type="evidence" value="ECO:0007669"/>
    <property type="project" value="UniProtKB-UniRule"/>
</dbReference>
<dbReference type="InterPro" id="IPR022834">
    <property type="entry name" value="AONS_Proteobacteria"/>
</dbReference>
<dbReference type="KEGG" id="slac:SKTS_02990"/>
<dbReference type="HAMAP" id="MF_01693">
    <property type="entry name" value="BioF_aminotrans_2"/>
    <property type="match status" value="1"/>
</dbReference>
<comment type="function">
    <text evidence="5">Catalyzes the decarboxylative condensation of pimeloyl-[acyl-carrier protein] and L-alanine to produce 8-amino-7-oxononanoate (AON), [acyl-carrier protein], and carbon dioxide.</text>
</comment>
<dbReference type="InterPro" id="IPR015422">
    <property type="entry name" value="PyrdxlP-dep_Trfase_small"/>
</dbReference>
<evidence type="ECO:0000256" key="3">
    <source>
        <dbReference type="ARBA" id="ARBA00022756"/>
    </source>
</evidence>
<evidence type="ECO:0000256" key="5">
    <source>
        <dbReference type="HAMAP-Rule" id="MF_01693"/>
    </source>
</evidence>
<comment type="similarity">
    <text evidence="5">Belongs to the class-II pyridoxal-phosphate-dependent aminotransferase family. BioF subfamily.</text>
</comment>
<keyword evidence="3 5" id="KW-0093">Biotin biosynthesis</keyword>
<dbReference type="PANTHER" id="PTHR13693">
    <property type="entry name" value="CLASS II AMINOTRANSFERASE/8-AMINO-7-OXONONANOATE SYNTHASE"/>
    <property type="match status" value="1"/>
</dbReference>
<comment type="subunit">
    <text evidence="5">Homodimer.</text>
</comment>
<dbReference type="Gene3D" id="3.40.640.10">
    <property type="entry name" value="Type I PLP-dependent aspartate aminotransferase-like (Major domain)"/>
    <property type="match status" value="1"/>
</dbReference>
<keyword evidence="8" id="KW-1185">Reference proteome</keyword>
<evidence type="ECO:0000256" key="1">
    <source>
        <dbReference type="ARBA" id="ARBA00001933"/>
    </source>
</evidence>
<keyword evidence="2 5" id="KW-0808">Transferase</keyword>